<proteinExistence type="evidence at transcript level"/>
<dbReference type="Gene3D" id="3.40.50.720">
    <property type="entry name" value="NAD(P)-binding Rossmann-like Domain"/>
    <property type="match status" value="1"/>
</dbReference>
<evidence type="ECO:0000259" key="6">
    <source>
        <dbReference type="Pfam" id="PF02866"/>
    </source>
</evidence>
<dbReference type="InterPro" id="IPR022383">
    <property type="entry name" value="Lactate/malate_DH_C"/>
</dbReference>
<dbReference type="InterPro" id="IPR001252">
    <property type="entry name" value="Malate_DH_AS"/>
</dbReference>
<feature type="domain" description="Lactate/malate dehydrogenase C-terminal" evidence="6">
    <location>
        <begin position="183"/>
        <end position="349"/>
    </location>
</feature>
<dbReference type="GO" id="GO:0006108">
    <property type="term" value="P:malate metabolic process"/>
    <property type="evidence" value="ECO:0007669"/>
    <property type="project" value="InterPro"/>
</dbReference>
<dbReference type="InterPro" id="IPR036291">
    <property type="entry name" value="NAD(P)-bd_dom_sf"/>
</dbReference>
<comment type="similarity">
    <text evidence="1">Belongs to the LDH/MDH superfamily. MDH type 2 family.</text>
</comment>
<dbReference type="Gene3D" id="3.90.110.10">
    <property type="entry name" value="Lactate dehydrogenase/glycoside hydrolase, family 4, C-terminal"/>
    <property type="match status" value="1"/>
</dbReference>
<evidence type="ECO:0000313" key="7">
    <source>
        <dbReference type="EMBL" id="AIT70200.1"/>
    </source>
</evidence>
<evidence type="ECO:0000256" key="3">
    <source>
        <dbReference type="ARBA" id="ARBA00023002"/>
    </source>
</evidence>
<dbReference type="HAMAP" id="MF_01517">
    <property type="entry name" value="Malate_dehydrog_2"/>
    <property type="match status" value="1"/>
</dbReference>
<sequence>MLRTTANSLFRLAAPRSTRAFATKKADLLPPLKVAVTGAAGQIGYALVMRIASGELLGKDQLIELNLIETEAGMSPLSGVMMELEDGAFPLLSKVSATSNLNEGFGDIDYALLVGASPRGPGMERKDLMAANAKIFAEQGKALNESAGINSKILVVGNPANTNALVASENAPDMWPEQFIAMTRLDQSRAKGLVAEKANVPVKDVDRVIIWGNHSATQYPDLSHARIGGKWAKSIITDDKWIRNDFIPRVQKRGAEVIDARGASSAASAASAAIDTIRDIHLGSPEQWLSNAIPSDGSYGIADGIWYSVPTVCEGDSHYRRVKNLPIDEYSAKMMNATEKELIEERDSVRHLLPGHENKPVSWNMLESLHDAYVAGETDKVNKILSDLPPEYAKGAEQARASEASS</sequence>
<dbReference type="InterPro" id="IPR010945">
    <property type="entry name" value="Malate_DH_type2"/>
</dbReference>
<dbReference type="Pfam" id="PF02866">
    <property type="entry name" value="Ldh_1_C"/>
    <property type="match status" value="1"/>
</dbReference>
<evidence type="ECO:0000256" key="1">
    <source>
        <dbReference type="ARBA" id="ARBA00009613"/>
    </source>
</evidence>
<name>A0A097IUQ9_9FLOR</name>
<dbReference type="CDD" id="cd01338">
    <property type="entry name" value="MDH_chloroplast-like"/>
    <property type="match status" value="1"/>
</dbReference>
<dbReference type="AlphaFoldDB" id="A0A097IUQ9"/>
<dbReference type="NCBIfam" id="TIGR01759">
    <property type="entry name" value="MalateDH-SF1"/>
    <property type="match status" value="1"/>
</dbReference>
<evidence type="ECO:0000259" key="5">
    <source>
        <dbReference type="Pfam" id="PF00056"/>
    </source>
</evidence>
<evidence type="ECO:0000256" key="2">
    <source>
        <dbReference type="ARBA" id="ARBA00012995"/>
    </source>
</evidence>
<keyword evidence="3" id="KW-0560">Oxidoreductase</keyword>
<organism evidence="7">
    <name type="scientific">Melanothamnus japonicus</name>
    <dbReference type="NCBI Taxonomy" id="2608613"/>
    <lineage>
        <taxon>Eukaryota</taxon>
        <taxon>Rhodophyta</taxon>
        <taxon>Florideophyceae</taxon>
        <taxon>Rhodymeniophycidae</taxon>
        <taxon>Ceramiales</taxon>
        <taxon>Rhodomelaceae</taxon>
        <taxon>Polysiphonioideae</taxon>
        <taxon>Melanothamnus</taxon>
    </lineage>
</organism>
<dbReference type="SUPFAM" id="SSF51735">
    <property type="entry name" value="NAD(P)-binding Rossmann-fold domains"/>
    <property type="match status" value="1"/>
</dbReference>
<dbReference type="PROSITE" id="PS00068">
    <property type="entry name" value="MDH"/>
    <property type="match status" value="1"/>
</dbReference>
<dbReference type="FunFam" id="3.90.110.10:FF:000002">
    <property type="entry name" value="Malate dehydrogenase"/>
    <property type="match status" value="1"/>
</dbReference>
<gene>
    <name evidence="7" type="primary">malate dehydrogenase</name>
</gene>
<dbReference type="GO" id="GO:0030060">
    <property type="term" value="F:L-malate dehydrogenase (NAD+) activity"/>
    <property type="evidence" value="ECO:0007669"/>
    <property type="project" value="UniProtKB-EC"/>
</dbReference>
<dbReference type="SUPFAM" id="SSF56327">
    <property type="entry name" value="LDH C-terminal domain-like"/>
    <property type="match status" value="1"/>
</dbReference>
<dbReference type="PANTHER" id="PTHR23382">
    <property type="entry name" value="MALATE DEHYDROGENASE"/>
    <property type="match status" value="1"/>
</dbReference>
<keyword evidence="4" id="KW-0520">NAD</keyword>
<dbReference type="Pfam" id="PF00056">
    <property type="entry name" value="Ldh_1_N"/>
    <property type="match status" value="1"/>
</dbReference>
<dbReference type="EC" id="1.1.1.37" evidence="2"/>
<dbReference type="FunFam" id="3.40.50.720:FF:000010">
    <property type="entry name" value="Malate dehydrogenase"/>
    <property type="match status" value="1"/>
</dbReference>
<dbReference type="InterPro" id="IPR015955">
    <property type="entry name" value="Lactate_DH/Glyco_Ohase_4_C"/>
</dbReference>
<dbReference type="NCBIfam" id="NF003916">
    <property type="entry name" value="PRK05442.1"/>
    <property type="match status" value="1"/>
</dbReference>
<dbReference type="InterPro" id="IPR001236">
    <property type="entry name" value="Lactate/malate_DH_N"/>
</dbReference>
<dbReference type="EMBL" id="KM113508">
    <property type="protein sequence ID" value="AIT70200.1"/>
    <property type="molecule type" value="mRNA"/>
</dbReference>
<accession>A0A097IUQ9</accession>
<protein>
    <recommendedName>
        <fullName evidence="2">malate dehydrogenase</fullName>
        <ecNumber evidence="2">1.1.1.37</ecNumber>
    </recommendedName>
</protein>
<evidence type="ECO:0000256" key="4">
    <source>
        <dbReference type="ARBA" id="ARBA00023027"/>
    </source>
</evidence>
<reference evidence="7" key="1">
    <citation type="journal article" date="2014" name="PLoS ONE">
        <title>Phylogeny of c4-photosynthesis enzymes based on algal transcriptomic and genomic data supports an archaeal/proteobacterial origin and multiple duplication for most c4-related genes.</title>
        <authorList>
            <person name="Chi S."/>
            <person name="Wu S."/>
            <person name="Yu J."/>
            <person name="Wang X."/>
            <person name="Tang X."/>
            <person name="Liu T."/>
        </authorList>
    </citation>
    <scope>NUCLEOTIDE SEQUENCE</scope>
    <source>
        <strain evidence="7">XAXW-2005859</strain>
    </source>
</reference>
<feature type="domain" description="Lactate/malate dehydrogenase N-terminal" evidence="5">
    <location>
        <begin position="33"/>
        <end position="172"/>
    </location>
</feature>